<evidence type="ECO:0000313" key="2">
    <source>
        <dbReference type="Proteomes" id="UP000461730"/>
    </source>
</evidence>
<dbReference type="RefSeq" id="WP_157308662.1">
    <property type="nucleotide sequence ID" value="NZ_WRXN01000012.1"/>
</dbReference>
<organism evidence="1 2">
    <name type="scientific">Chitinophaga tropicalis</name>
    <dbReference type="NCBI Taxonomy" id="2683588"/>
    <lineage>
        <taxon>Bacteria</taxon>
        <taxon>Pseudomonadati</taxon>
        <taxon>Bacteroidota</taxon>
        <taxon>Chitinophagia</taxon>
        <taxon>Chitinophagales</taxon>
        <taxon>Chitinophagaceae</taxon>
        <taxon>Chitinophaga</taxon>
    </lineage>
</organism>
<evidence type="ECO:0008006" key="3">
    <source>
        <dbReference type="Google" id="ProtNLM"/>
    </source>
</evidence>
<gene>
    <name evidence="1" type="ORF">GO493_23410</name>
</gene>
<keyword evidence="2" id="KW-1185">Reference proteome</keyword>
<reference evidence="1 2" key="1">
    <citation type="submission" date="2019-12" db="EMBL/GenBank/DDBJ databases">
        <title>Chitinophaga sp. strain ysch24 (GDMCC 1.1355), whole genome shotgun sequence.</title>
        <authorList>
            <person name="Zhang X."/>
        </authorList>
    </citation>
    <scope>NUCLEOTIDE SEQUENCE [LARGE SCALE GENOMIC DNA]</scope>
    <source>
        <strain evidence="2">ysch24</strain>
    </source>
</reference>
<comment type="caution">
    <text evidence="1">The sequence shown here is derived from an EMBL/GenBank/DDBJ whole genome shotgun (WGS) entry which is preliminary data.</text>
</comment>
<dbReference type="PROSITE" id="PS51257">
    <property type="entry name" value="PROKAR_LIPOPROTEIN"/>
    <property type="match status" value="1"/>
</dbReference>
<evidence type="ECO:0000313" key="1">
    <source>
        <dbReference type="EMBL" id="MVT11236.1"/>
    </source>
</evidence>
<sequence>MKKLLVLASLAFMACEKDDNTSTQPGYYGKWYILRTVNKQYTIENGDTAYTRNDITDHSGSDYIDFQTNSGSALLFMNNVSDSMSYESVTHAYFKLDSTLCEINYLTDSTFGFNTLSFDPNVIPDRIQVTQNFFILHK</sequence>
<dbReference type="AlphaFoldDB" id="A0A7K1UA98"/>
<dbReference type="EMBL" id="WRXN01000012">
    <property type="protein sequence ID" value="MVT11236.1"/>
    <property type="molecule type" value="Genomic_DNA"/>
</dbReference>
<protein>
    <recommendedName>
        <fullName evidence="3">Lipocalin-like domain-containing protein</fullName>
    </recommendedName>
</protein>
<name>A0A7K1UA98_9BACT</name>
<accession>A0A7K1UA98</accession>
<proteinExistence type="predicted"/>
<dbReference type="Proteomes" id="UP000461730">
    <property type="component" value="Unassembled WGS sequence"/>
</dbReference>